<keyword evidence="3" id="KW-1185">Reference proteome</keyword>
<name>A0AAV9T2F2_9PEZI</name>
<comment type="caution">
    <text evidence="2">The sequence shown here is derived from an EMBL/GenBank/DDBJ whole genome shotgun (WGS) entry which is preliminary data.</text>
</comment>
<feature type="signal peptide" evidence="1">
    <location>
        <begin position="1"/>
        <end position="20"/>
    </location>
</feature>
<sequence length="548" mass="61495">MHFSTLFLSTALMAAGSVLGAPPAPLAERTPVAESIVNATALGIDVYGAIPEDAVKVADGHYTAEPGTNAWAWIRAQIDLPDTAHTRSENEKRQWANIGIGMFAQDWCNGQSSWFDNVQYNVHHVDAVNMFSVGISYRGLRGNEQLDFSRRSGNGDLCGQYLYSAQPNTPIGCFNSQLINCFNLKFRVLQAPDPSSRPARGHWYGPANYDNSVDSFFRGEIAKRAATKTDIVTVLGGEVTSEYIRFMDKPKSLAMLGFCGCMGIVVSRSAVWMAHMYENPVLVNGPKVFQKRGIAVLEKGKRSSDMYYGLSDLSGNVFAPDEEPVAVVFAPKSSRSDFQYEPLMREIDRMVRRLIGVDPEWVGYTPRRDGDELSRFDFYCANTEGKVLVQYQPSNKRRSGRSKAKARDLICHFTLLVVLVTHQDFSCFEIDDPDFTFAQMHVEQREVLKTHAPAANLAEYWKELCFELGVLHPRRFFFDQRRASDVRHYQSPIAVDGPEAIHDRYHRPLEVLKMLVNADFVVEEVPSLAILLLENDPLGQQCPDGVLR</sequence>
<protein>
    <submittedName>
        <fullName evidence="2">Uncharacterized protein</fullName>
    </submittedName>
</protein>
<dbReference type="EMBL" id="JASAOK010000046">
    <property type="protein sequence ID" value="KAK6211654.1"/>
    <property type="molecule type" value="Genomic_DNA"/>
</dbReference>
<evidence type="ECO:0000313" key="3">
    <source>
        <dbReference type="Proteomes" id="UP001327957"/>
    </source>
</evidence>
<reference evidence="2 3" key="1">
    <citation type="submission" date="2023-04" db="EMBL/GenBank/DDBJ databases">
        <title>Colletotrichum tabacum stain YC1 causing leaf anthracnose on Nicotiana tabacum(L.) cv.</title>
        <authorList>
            <person name="Ji Z."/>
            <person name="Wang M."/>
            <person name="Zhang J."/>
            <person name="Wang N."/>
            <person name="Zhou Z."/>
        </authorList>
    </citation>
    <scope>NUCLEOTIDE SEQUENCE [LARGE SCALE GENOMIC DNA]</scope>
    <source>
        <strain evidence="2 3">YC1</strain>
    </source>
</reference>
<keyword evidence="1" id="KW-0732">Signal</keyword>
<evidence type="ECO:0000256" key="1">
    <source>
        <dbReference type="SAM" id="SignalP"/>
    </source>
</evidence>
<proteinExistence type="predicted"/>
<feature type="chain" id="PRO_5043844098" evidence="1">
    <location>
        <begin position="21"/>
        <end position="548"/>
    </location>
</feature>
<accession>A0AAV9T2F2</accession>
<evidence type="ECO:0000313" key="2">
    <source>
        <dbReference type="EMBL" id="KAK6211654.1"/>
    </source>
</evidence>
<dbReference type="Proteomes" id="UP001327957">
    <property type="component" value="Unassembled WGS sequence"/>
</dbReference>
<dbReference type="AlphaFoldDB" id="A0AAV9T2F2"/>
<gene>
    <name evidence="2" type="ORF">QIS74_10918</name>
</gene>
<organism evidence="2 3">
    <name type="scientific">Colletotrichum tabaci</name>
    <dbReference type="NCBI Taxonomy" id="1209068"/>
    <lineage>
        <taxon>Eukaryota</taxon>
        <taxon>Fungi</taxon>
        <taxon>Dikarya</taxon>
        <taxon>Ascomycota</taxon>
        <taxon>Pezizomycotina</taxon>
        <taxon>Sordariomycetes</taxon>
        <taxon>Hypocreomycetidae</taxon>
        <taxon>Glomerellales</taxon>
        <taxon>Glomerellaceae</taxon>
        <taxon>Colletotrichum</taxon>
        <taxon>Colletotrichum destructivum species complex</taxon>
    </lineage>
</organism>